<protein>
    <submittedName>
        <fullName evidence="3">Glycosyltransferase family 1 protein</fullName>
    </submittedName>
</protein>
<keyword evidence="3" id="KW-0808">Transferase</keyword>
<dbReference type="SUPFAM" id="SSF53756">
    <property type="entry name" value="UDP-Glycosyltransferase/glycogen phosphorylase"/>
    <property type="match status" value="1"/>
</dbReference>
<dbReference type="EMBL" id="DSGB01000005">
    <property type="protein sequence ID" value="HER96407.1"/>
    <property type="molecule type" value="Genomic_DNA"/>
</dbReference>
<evidence type="ECO:0000313" key="3">
    <source>
        <dbReference type="EMBL" id="HER96407.1"/>
    </source>
</evidence>
<organism evidence="3">
    <name type="scientific">Rhodothermus marinus</name>
    <name type="common">Rhodothermus obamensis</name>
    <dbReference type="NCBI Taxonomy" id="29549"/>
    <lineage>
        <taxon>Bacteria</taxon>
        <taxon>Pseudomonadati</taxon>
        <taxon>Rhodothermota</taxon>
        <taxon>Rhodothermia</taxon>
        <taxon>Rhodothermales</taxon>
        <taxon>Rhodothermaceae</taxon>
        <taxon>Rhodothermus</taxon>
    </lineage>
</organism>
<dbReference type="Gene3D" id="3.40.50.2000">
    <property type="entry name" value="Glycogen Phosphorylase B"/>
    <property type="match status" value="2"/>
</dbReference>
<feature type="domain" description="Glycosyl transferase family 1" evidence="1">
    <location>
        <begin position="223"/>
        <end position="379"/>
    </location>
</feature>
<proteinExistence type="predicted"/>
<comment type="caution">
    <text evidence="3">The sequence shown here is derived from an EMBL/GenBank/DDBJ whole genome shotgun (WGS) entry which is preliminary data.</text>
</comment>
<evidence type="ECO:0000259" key="1">
    <source>
        <dbReference type="Pfam" id="PF00534"/>
    </source>
</evidence>
<dbReference type="Pfam" id="PF13579">
    <property type="entry name" value="Glyco_trans_4_4"/>
    <property type="match status" value="1"/>
</dbReference>
<dbReference type="InterPro" id="IPR001296">
    <property type="entry name" value="Glyco_trans_1"/>
</dbReference>
<dbReference type="GO" id="GO:0016757">
    <property type="term" value="F:glycosyltransferase activity"/>
    <property type="evidence" value="ECO:0007669"/>
    <property type="project" value="InterPro"/>
</dbReference>
<dbReference type="InterPro" id="IPR028098">
    <property type="entry name" value="Glyco_trans_4-like_N"/>
</dbReference>
<dbReference type="CDD" id="cd03801">
    <property type="entry name" value="GT4_PimA-like"/>
    <property type="match status" value="1"/>
</dbReference>
<evidence type="ECO:0000259" key="2">
    <source>
        <dbReference type="Pfam" id="PF13579"/>
    </source>
</evidence>
<dbReference type="PANTHER" id="PTHR12526">
    <property type="entry name" value="GLYCOSYLTRANSFERASE"/>
    <property type="match status" value="1"/>
</dbReference>
<dbReference type="AlphaFoldDB" id="A0A7V2B157"/>
<accession>A0A7V2B157</accession>
<gene>
    <name evidence="3" type="ORF">ENO59_07805</name>
</gene>
<sequence length="412" mass="46061">MRILFVAQRYHPCVGGVETQTRLVVRELARRGHDLKVVATTLREARLPVRLRVLGDSLLLPDGASYNDEGTPVHVLAPSLWDRLRMLPIAVRAMPFLARQYHILRRLGYPFFRSVFAPKLRPFIAWADVVHSVAGNYLGWTAQEVARALGRPFIVTPYVHPGQYGDGPDDARHWQLADAVLALLETDRKVLIERLRVPAEKVHLYGVVPLLPEQADGAGFRARHGLGKAPLVLFVGRMNDYKGAPALVQAASLVWETRPDVHFVFIGPASEDERRIFTGADARLHYLGRVSDQEKADAYAACDVFCMPSRHEILPAVYLEAWSYGKPVVGGPAPGLWELIEGNQAGIVVAQQPEAIAKGLLQLLQAPDWARHLGENGRRLVQQRYTREALVDTLEQIYSELLVRFASPQITR</sequence>
<name>A0A7V2B157_RHOMR</name>
<feature type="domain" description="Glycosyltransferase subfamily 4-like N-terminal" evidence="2">
    <location>
        <begin position="15"/>
        <end position="204"/>
    </location>
</feature>
<reference evidence="3" key="1">
    <citation type="journal article" date="2020" name="mSystems">
        <title>Genome- and Community-Level Interaction Insights into Carbon Utilization and Element Cycling Functions of Hydrothermarchaeota in Hydrothermal Sediment.</title>
        <authorList>
            <person name="Zhou Z."/>
            <person name="Liu Y."/>
            <person name="Xu W."/>
            <person name="Pan J."/>
            <person name="Luo Z.H."/>
            <person name="Li M."/>
        </authorList>
    </citation>
    <scope>NUCLEOTIDE SEQUENCE [LARGE SCALE GENOMIC DNA]</scope>
    <source>
        <strain evidence="3">SpSt-143</strain>
    </source>
</reference>
<dbReference type="Pfam" id="PF00534">
    <property type="entry name" value="Glycos_transf_1"/>
    <property type="match status" value="1"/>
</dbReference>